<reference evidence="2" key="1">
    <citation type="submission" date="2020-09" db="EMBL/GenBank/DDBJ databases">
        <title>Streptomyces canutascabiei sp. nov., which causes potato common scab and is distributed across the world.</title>
        <authorList>
            <person name="Nguyen H.P."/>
            <person name="Weisberg A.J."/>
            <person name="Chang J.H."/>
            <person name="Clarke C.R."/>
        </authorList>
    </citation>
    <scope>NUCLEOTIDE SEQUENCE</scope>
    <source>
        <strain evidence="2">ID-01-6.2a</strain>
    </source>
</reference>
<dbReference type="Gene3D" id="1.10.101.10">
    <property type="entry name" value="PGBD-like superfamily/PGBD"/>
    <property type="match status" value="2"/>
</dbReference>
<accession>A0A927QN96</accession>
<proteinExistence type="predicted"/>
<dbReference type="InterPro" id="IPR036366">
    <property type="entry name" value="PGBDSf"/>
</dbReference>
<dbReference type="Proteomes" id="UP000661025">
    <property type="component" value="Unassembled WGS sequence"/>
</dbReference>
<evidence type="ECO:0000256" key="1">
    <source>
        <dbReference type="SAM" id="SignalP"/>
    </source>
</evidence>
<evidence type="ECO:0000313" key="3">
    <source>
        <dbReference type="Proteomes" id="UP000661025"/>
    </source>
</evidence>
<evidence type="ECO:0000313" key="2">
    <source>
        <dbReference type="EMBL" id="MBD9726554.1"/>
    </source>
</evidence>
<name>A0A927QN96_9ACTN</name>
<feature type="signal peptide" evidence="1">
    <location>
        <begin position="1"/>
        <end position="32"/>
    </location>
</feature>
<dbReference type="EMBL" id="JACYXT010000011">
    <property type="protein sequence ID" value="MBD9726554.1"/>
    <property type="molecule type" value="Genomic_DNA"/>
</dbReference>
<gene>
    <name evidence="2" type="ORF">IHE70_25780</name>
</gene>
<organism evidence="2 3">
    <name type="scientific">Streptomyces caniscabiei</name>
    <dbReference type="NCBI Taxonomy" id="2746961"/>
    <lineage>
        <taxon>Bacteria</taxon>
        <taxon>Bacillati</taxon>
        <taxon>Actinomycetota</taxon>
        <taxon>Actinomycetes</taxon>
        <taxon>Kitasatosporales</taxon>
        <taxon>Streptomycetaceae</taxon>
        <taxon>Streptomyces</taxon>
    </lineage>
</organism>
<keyword evidence="1" id="KW-0732">Signal</keyword>
<sequence>MVSRTLTNAVLGTLTAAALSIGTLAGATTAAAAPAQKVPTQTAAILAVNNLGLTTWEAKSVQCYVRDAAPVGKYNPGAIDGQLGTNSWKAWQLFLNDRGYNAGTVDGDVGPNTIRGLQRFLVYLGYDTGGIDGDAGPKTRAAWKAFSHLTDGWCS</sequence>
<dbReference type="InterPro" id="IPR036365">
    <property type="entry name" value="PGBD-like_sf"/>
</dbReference>
<dbReference type="GeneID" id="79936736"/>
<protein>
    <submittedName>
        <fullName evidence="2">Peptidoglycan-binding protein</fullName>
    </submittedName>
</protein>
<comment type="caution">
    <text evidence="2">The sequence shown here is derived from an EMBL/GenBank/DDBJ whole genome shotgun (WGS) entry which is preliminary data.</text>
</comment>
<dbReference type="RefSeq" id="WP_086804930.1">
    <property type="nucleotide sequence ID" value="NZ_CP119182.1"/>
</dbReference>
<dbReference type="AlphaFoldDB" id="A0A927QN96"/>
<dbReference type="SUPFAM" id="SSF47090">
    <property type="entry name" value="PGBD-like"/>
    <property type="match status" value="1"/>
</dbReference>
<feature type="chain" id="PRO_5036850351" evidence="1">
    <location>
        <begin position="33"/>
        <end position="155"/>
    </location>
</feature>